<gene>
    <name evidence="2" type="ORF">GU243_06115</name>
</gene>
<feature type="compositionally biased region" description="Basic and acidic residues" evidence="1">
    <location>
        <begin position="1"/>
        <end position="10"/>
    </location>
</feature>
<dbReference type="KEGG" id="psey:GU243_06115"/>
<feature type="region of interest" description="Disordered" evidence="1">
    <location>
        <begin position="40"/>
        <end position="59"/>
    </location>
</feature>
<proteinExistence type="predicted"/>
<sequence>MSNQKHDIGNKKRRHAEARQASSHEITTQAMAHSLIERGLATTRILDANGTPNRRRQRP</sequence>
<organism evidence="2 3">
    <name type="scientific">Pseudarthrobacter psychrotolerans</name>
    <dbReference type="NCBI Taxonomy" id="2697569"/>
    <lineage>
        <taxon>Bacteria</taxon>
        <taxon>Bacillati</taxon>
        <taxon>Actinomycetota</taxon>
        <taxon>Actinomycetes</taxon>
        <taxon>Micrococcales</taxon>
        <taxon>Micrococcaceae</taxon>
        <taxon>Pseudarthrobacter</taxon>
    </lineage>
</organism>
<evidence type="ECO:0000256" key="1">
    <source>
        <dbReference type="SAM" id="MobiDB-lite"/>
    </source>
</evidence>
<evidence type="ECO:0000313" key="3">
    <source>
        <dbReference type="Proteomes" id="UP000464186"/>
    </source>
</evidence>
<name>A0A6P1NKQ6_9MICC</name>
<dbReference type="Proteomes" id="UP000464186">
    <property type="component" value="Chromosome"/>
</dbReference>
<evidence type="ECO:0000313" key="2">
    <source>
        <dbReference type="EMBL" id="QHK19387.1"/>
    </source>
</evidence>
<keyword evidence="3" id="KW-1185">Reference proteome</keyword>
<reference evidence="2 3" key="1">
    <citation type="submission" date="2020-01" db="EMBL/GenBank/DDBJ databases">
        <title>Pseudarthrobacter psychrotolerans sp. nov., isolated from antarctic soil.</title>
        <authorList>
            <person name="Shin Y."/>
            <person name="Park W."/>
        </authorList>
    </citation>
    <scope>NUCLEOTIDE SEQUENCE [LARGE SCALE GENOMIC DNA]</scope>
    <source>
        <strain evidence="2 3">YJ56</strain>
    </source>
</reference>
<protein>
    <submittedName>
        <fullName evidence="2">Uncharacterized protein</fullName>
    </submittedName>
</protein>
<accession>A0A6P1NKQ6</accession>
<dbReference type="EMBL" id="CP047898">
    <property type="protein sequence ID" value="QHK19387.1"/>
    <property type="molecule type" value="Genomic_DNA"/>
</dbReference>
<feature type="region of interest" description="Disordered" evidence="1">
    <location>
        <begin position="1"/>
        <end position="27"/>
    </location>
</feature>
<dbReference type="AlphaFoldDB" id="A0A6P1NKQ6"/>